<gene>
    <name evidence="5" type="ORF">SIN8267_00138</name>
</gene>
<keyword evidence="3" id="KW-0378">Hydrolase</keyword>
<keyword evidence="6" id="KW-1185">Reference proteome</keyword>
<dbReference type="InterPro" id="IPR007709">
    <property type="entry name" value="N-FG_amidohydro"/>
</dbReference>
<evidence type="ECO:0000256" key="3">
    <source>
        <dbReference type="ARBA" id="ARBA00022801"/>
    </source>
</evidence>
<dbReference type="PANTHER" id="PTHR31817:SF0">
    <property type="entry name" value="CHROMOSOME UNDETERMINED SCAFFOLD_67, WHOLE GENOME SHOTGUN SEQUENCE"/>
    <property type="match status" value="1"/>
</dbReference>
<dbReference type="Pfam" id="PF08014">
    <property type="entry name" value="MATCAP"/>
    <property type="match status" value="1"/>
</dbReference>
<keyword evidence="4" id="KW-0482">Metalloprotease</keyword>
<accession>A0ABM9A9Y4</accession>
<dbReference type="SUPFAM" id="SSF53187">
    <property type="entry name" value="Zn-dependent exopeptidases"/>
    <property type="match status" value="1"/>
</dbReference>
<dbReference type="EMBL" id="CAKLPX010000001">
    <property type="protein sequence ID" value="CAH0990055.1"/>
    <property type="molecule type" value="Genomic_DNA"/>
</dbReference>
<comment type="caution">
    <text evidence="5">The sequence shown here is derived from an EMBL/GenBank/DDBJ whole genome shotgun (WGS) entry which is preliminary data.</text>
</comment>
<dbReference type="InterPro" id="IPR012548">
    <property type="entry name" value="MATCAP"/>
</dbReference>
<name>A0ABM9A9Y4_9GAMM</name>
<dbReference type="NCBIfam" id="TIGR02421">
    <property type="entry name" value="QEGLA"/>
    <property type="match status" value="1"/>
</dbReference>
<dbReference type="Pfam" id="PF05013">
    <property type="entry name" value="FGase"/>
    <property type="match status" value="1"/>
</dbReference>
<evidence type="ECO:0000256" key="4">
    <source>
        <dbReference type="ARBA" id="ARBA00023049"/>
    </source>
</evidence>
<dbReference type="SMART" id="SM01154">
    <property type="entry name" value="DUF1704"/>
    <property type="match status" value="1"/>
</dbReference>
<reference evidence="5" key="1">
    <citation type="submission" date="2021-12" db="EMBL/GenBank/DDBJ databases">
        <authorList>
            <person name="Rodrigo-Torres L."/>
            <person name="Arahal R. D."/>
            <person name="Lucena T."/>
        </authorList>
    </citation>
    <scope>NUCLEOTIDE SEQUENCE</scope>
    <source>
        <strain evidence="5">CECT 8267</strain>
    </source>
</reference>
<evidence type="ECO:0000256" key="2">
    <source>
        <dbReference type="ARBA" id="ARBA00022670"/>
    </source>
</evidence>
<sequence length="664" mass="75381">MQTLSETQMLAAIDAGECFEATLDDHSLTLKIEEYVPYICTAIHAGQRLRDELQANCLLSYHERQHEEDLFTDQLITSFPITLCVNDSRYEYDVNRAPDQAIYQAAWGKQVWAEPISAEQKRTSLAKHHRYFRILKAILSHLELRFGGCLLMDVHSYNWQSRDYPVAPVFNIGTARINTKRGKSILQQLEATLADIELPNIATTVQRDVVFMGNGYHSYFINRNFGNTYAIPLEIKKIFMDEYTGEAFPLVLDAIHQGLYLAVLAAASAFNDKFKRAKLSPSQLLPTHTDRGLIAVDKALHKLTQNFATLSYVNPTNLSQEKRRFLSRRHYDPQFTYNQLRIDPYEFKEQLYSLPVADIQDPTVRALYRDVINGYATKAEMLSKVGTPEFLYNSMRYYGEPSANDIANAEFFLHAAELPGFVDEPEDINAEQAKKMFQLAAAEMKLDCKVSISSKIVAKAMVDNNRKTVLINRDAMLTQTNVNALIHHEIGVHLVTTLNANQQPLKVFKLGLPGNTYTQEGIAILAEYLSGNLNMTRLRMLSLRVLAVDMMVKGFNFRQVFNRLTTDYGLSDDQAFTKTMRVFRGGGFTKDYLYLRGFRDVLSLYKERDITSLLVGKTGLDYIDTLSSLIERGIINPPKYEVPAIAAVQPKSNAIIDYLVSSIK</sequence>
<evidence type="ECO:0000313" key="6">
    <source>
        <dbReference type="Proteomes" id="UP000838100"/>
    </source>
</evidence>
<dbReference type="Proteomes" id="UP000838100">
    <property type="component" value="Unassembled WGS sequence"/>
</dbReference>
<comment type="cofactor">
    <cofactor evidence="1">
        <name>Zn(2+)</name>
        <dbReference type="ChEBI" id="CHEBI:29105"/>
    </cofactor>
</comment>
<proteinExistence type="predicted"/>
<evidence type="ECO:0000256" key="1">
    <source>
        <dbReference type="ARBA" id="ARBA00001947"/>
    </source>
</evidence>
<evidence type="ECO:0000313" key="5">
    <source>
        <dbReference type="EMBL" id="CAH0990055.1"/>
    </source>
</evidence>
<dbReference type="PANTHER" id="PTHR31817">
    <property type="match status" value="1"/>
</dbReference>
<keyword evidence="2" id="KW-0645">Protease</keyword>
<organism evidence="5 6">
    <name type="scientific">Sinobacterium norvegicum</name>
    <dbReference type="NCBI Taxonomy" id="1641715"/>
    <lineage>
        <taxon>Bacteria</taxon>
        <taxon>Pseudomonadati</taxon>
        <taxon>Pseudomonadota</taxon>
        <taxon>Gammaproteobacteria</taxon>
        <taxon>Cellvibrionales</taxon>
        <taxon>Spongiibacteraceae</taxon>
        <taxon>Sinobacterium</taxon>
    </lineage>
</organism>
<dbReference type="RefSeq" id="WP_237442749.1">
    <property type="nucleotide sequence ID" value="NZ_CAKLPX010000001.1"/>
</dbReference>
<protein>
    <recommendedName>
        <fullName evidence="7">Flavohemoglobin expression-modulating QEGLA motif protein</fullName>
    </recommendedName>
</protein>
<evidence type="ECO:0008006" key="7">
    <source>
        <dbReference type="Google" id="ProtNLM"/>
    </source>
</evidence>
<dbReference type="Gene3D" id="3.40.630.40">
    <property type="entry name" value="Zn-dependent exopeptidases"/>
    <property type="match status" value="1"/>
</dbReference>
<dbReference type="InterPro" id="IPR012656">
    <property type="entry name" value="CHP02421_QEGLA"/>
</dbReference>